<dbReference type="Pfam" id="PF13377">
    <property type="entry name" value="Peripla_BP_3"/>
    <property type="match status" value="1"/>
</dbReference>
<feature type="domain" description="HTH lacI-type" evidence="4">
    <location>
        <begin position="18"/>
        <end position="73"/>
    </location>
</feature>
<proteinExistence type="predicted"/>
<protein>
    <submittedName>
        <fullName evidence="5">LacI family DNA-binding transcriptional regulator</fullName>
    </submittedName>
</protein>
<dbReference type="PANTHER" id="PTHR30146">
    <property type="entry name" value="LACI-RELATED TRANSCRIPTIONAL REPRESSOR"/>
    <property type="match status" value="1"/>
</dbReference>
<keyword evidence="3" id="KW-0804">Transcription</keyword>
<keyword evidence="2 5" id="KW-0238">DNA-binding</keyword>
<keyword evidence="6" id="KW-1185">Reference proteome</keyword>
<dbReference type="Gene3D" id="3.40.50.2300">
    <property type="match status" value="2"/>
</dbReference>
<accession>A0ABU5N453</accession>
<dbReference type="InterPro" id="IPR046335">
    <property type="entry name" value="LacI/GalR-like_sensor"/>
</dbReference>
<sequence length="354" mass="37613">MATPTDGTRDDAGRVRRVTRADVARAAGVSTAVVSYVMNDGPRPVAPETAERVRAVMAELGYRPNFTARALNLGTTHTLGLVLQDTLNPFFAELAQSLERAASARGYHLVVAESHGDPATEQRLVAELTGRQVDGLLLMSSGDRWRDPAPRDPRDPPTVLLDCAGPVAGRHTIGPDAADGARAAVTHLAQTHGRRRTGLVIGPDGLASPDPRIVGWRDAIAAHRVIEGPLMIETWSNAGGYRAARRLIETGTLPDALFVSSDAQAIGVVRALLEAGVDIPRECPLVSFDGTRAGEYTWPALTSARQPVGEMADLALDLLTSERSTPRHHAFPVGLVLRESCGCPPTPPSVASDH</sequence>
<dbReference type="Gene3D" id="1.10.260.40">
    <property type="entry name" value="lambda repressor-like DNA-binding domains"/>
    <property type="match status" value="1"/>
</dbReference>
<dbReference type="PANTHER" id="PTHR30146:SF109">
    <property type="entry name" value="HTH-TYPE TRANSCRIPTIONAL REGULATOR GALS"/>
    <property type="match status" value="1"/>
</dbReference>
<evidence type="ECO:0000256" key="2">
    <source>
        <dbReference type="ARBA" id="ARBA00023125"/>
    </source>
</evidence>
<dbReference type="GO" id="GO:0003677">
    <property type="term" value="F:DNA binding"/>
    <property type="evidence" value="ECO:0007669"/>
    <property type="project" value="UniProtKB-KW"/>
</dbReference>
<evidence type="ECO:0000259" key="4">
    <source>
        <dbReference type="PROSITE" id="PS50932"/>
    </source>
</evidence>
<keyword evidence="1" id="KW-0805">Transcription regulation</keyword>
<evidence type="ECO:0000313" key="6">
    <source>
        <dbReference type="Proteomes" id="UP001291912"/>
    </source>
</evidence>
<name>A0ABU5N453_9MICO</name>
<dbReference type="SUPFAM" id="SSF53822">
    <property type="entry name" value="Periplasmic binding protein-like I"/>
    <property type="match status" value="1"/>
</dbReference>
<evidence type="ECO:0000256" key="1">
    <source>
        <dbReference type="ARBA" id="ARBA00023015"/>
    </source>
</evidence>
<dbReference type="Pfam" id="PF00356">
    <property type="entry name" value="LacI"/>
    <property type="match status" value="1"/>
</dbReference>
<dbReference type="SUPFAM" id="SSF47413">
    <property type="entry name" value="lambda repressor-like DNA-binding domains"/>
    <property type="match status" value="1"/>
</dbReference>
<dbReference type="InterPro" id="IPR000843">
    <property type="entry name" value="HTH_LacI"/>
</dbReference>
<dbReference type="Proteomes" id="UP001291912">
    <property type="component" value="Unassembled WGS sequence"/>
</dbReference>
<dbReference type="EMBL" id="JAWJYN010000001">
    <property type="protein sequence ID" value="MDZ8160856.1"/>
    <property type="molecule type" value="Genomic_DNA"/>
</dbReference>
<dbReference type="InterPro" id="IPR028082">
    <property type="entry name" value="Peripla_BP_I"/>
</dbReference>
<comment type="caution">
    <text evidence="5">The sequence shown here is derived from an EMBL/GenBank/DDBJ whole genome shotgun (WGS) entry which is preliminary data.</text>
</comment>
<evidence type="ECO:0000256" key="3">
    <source>
        <dbReference type="ARBA" id="ARBA00023163"/>
    </source>
</evidence>
<dbReference type="CDD" id="cd01392">
    <property type="entry name" value="HTH_LacI"/>
    <property type="match status" value="1"/>
</dbReference>
<reference evidence="5 6" key="1">
    <citation type="submission" date="2023-10" db="EMBL/GenBank/DDBJ databases">
        <title>Microbacterium xanthum sp. nov., isolated from seaweed.</title>
        <authorList>
            <person name="Lee S.D."/>
        </authorList>
    </citation>
    <scope>NUCLEOTIDE SEQUENCE [LARGE SCALE GENOMIC DNA]</scope>
    <source>
        <strain evidence="5 6">KCTC 19124</strain>
    </source>
</reference>
<dbReference type="PROSITE" id="PS50932">
    <property type="entry name" value="HTH_LACI_2"/>
    <property type="match status" value="1"/>
</dbReference>
<dbReference type="CDD" id="cd06267">
    <property type="entry name" value="PBP1_LacI_sugar_binding-like"/>
    <property type="match status" value="1"/>
</dbReference>
<dbReference type="RefSeq" id="WP_194423534.1">
    <property type="nucleotide sequence ID" value="NZ_BAAAPT010000001.1"/>
</dbReference>
<gene>
    <name evidence="5" type="ORF">R2Q92_03350</name>
</gene>
<evidence type="ECO:0000313" key="5">
    <source>
        <dbReference type="EMBL" id="MDZ8160856.1"/>
    </source>
</evidence>
<dbReference type="SMART" id="SM00354">
    <property type="entry name" value="HTH_LACI"/>
    <property type="match status" value="1"/>
</dbReference>
<dbReference type="InterPro" id="IPR010982">
    <property type="entry name" value="Lambda_DNA-bd_dom_sf"/>
</dbReference>
<organism evidence="5 6">
    <name type="scientific">Microbacterium aquimaris</name>
    <dbReference type="NCBI Taxonomy" id="459816"/>
    <lineage>
        <taxon>Bacteria</taxon>
        <taxon>Bacillati</taxon>
        <taxon>Actinomycetota</taxon>
        <taxon>Actinomycetes</taxon>
        <taxon>Micrococcales</taxon>
        <taxon>Microbacteriaceae</taxon>
        <taxon>Microbacterium</taxon>
    </lineage>
</organism>